<dbReference type="GO" id="GO:0005886">
    <property type="term" value="C:plasma membrane"/>
    <property type="evidence" value="ECO:0007669"/>
    <property type="project" value="UniProtKB-SubCell"/>
</dbReference>
<evidence type="ECO:0000256" key="7">
    <source>
        <dbReference type="ARBA" id="ARBA00023170"/>
    </source>
</evidence>
<dbReference type="GO" id="GO:0004930">
    <property type="term" value="F:G protein-coupled receptor activity"/>
    <property type="evidence" value="ECO:0007669"/>
    <property type="project" value="UniProtKB-KW"/>
</dbReference>
<feature type="transmembrane region" description="Helical" evidence="9">
    <location>
        <begin position="61"/>
        <end position="84"/>
    </location>
</feature>
<feature type="transmembrane region" description="Helical" evidence="9">
    <location>
        <begin position="182"/>
        <end position="201"/>
    </location>
</feature>
<dbReference type="PRINTS" id="PR00237">
    <property type="entry name" value="GPCRRHODOPSN"/>
</dbReference>
<dbReference type="PANTHER" id="PTHR24228">
    <property type="entry name" value="B2 BRADYKININ RECEPTOR/ANGIOTENSIN II RECEPTOR"/>
    <property type="match status" value="1"/>
</dbReference>
<keyword evidence="11" id="KW-1185">Reference proteome</keyword>
<reference evidence="12" key="1">
    <citation type="submission" date="2022-11" db="UniProtKB">
        <authorList>
            <consortium name="WormBaseParasite"/>
        </authorList>
    </citation>
    <scope>IDENTIFICATION</scope>
</reference>
<feature type="transmembrane region" description="Helical" evidence="9">
    <location>
        <begin position="139"/>
        <end position="162"/>
    </location>
</feature>
<evidence type="ECO:0000313" key="12">
    <source>
        <dbReference type="WBParaSite" id="PSAMB.scaffold13986size2046.g35795.t1"/>
    </source>
</evidence>
<protein>
    <submittedName>
        <fullName evidence="12">G-protein coupled receptors family 1 profile domain-containing protein</fullName>
    </submittedName>
</protein>
<dbReference type="PANTHER" id="PTHR24228:SF59">
    <property type="entry name" value="NEUROPEPTIDE RECEPTOR 15"/>
    <property type="match status" value="1"/>
</dbReference>
<keyword evidence="2" id="KW-1003">Cell membrane</keyword>
<feature type="transmembrane region" description="Helical" evidence="9">
    <location>
        <begin position="25"/>
        <end position="49"/>
    </location>
</feature>
<proteinExistence type="predicted"/>
<dbReference type="Pfam" id="PF00001">
    <property type="entry name" value="7tm_1"/>
    <property type="match status" value="1"/>
</dbReference>
<dbReference type="AlphaFoldDB" id="A0A914UZL0"/>
<dbReference type="CDD" id="cd00637">
    <property type="entry name" value="7tm_classA_rhodopsin-like"/>
    <property type="match status" value="1"/>
</dbReference>
<feature type="transmembrane region" description="Helical" evidence="9">
    <location>
        <begin position="273"/>
        <end position="292"/>
    </location>
</feature>
<evidence type="ECO:0000259" key="10">
    <source>
        <dbReference type="PROSITE" id="PS50262"/>
    </source>
</evidence>
<dbReference type="InterPro" id="IPR000276">
    <property type="entry name" value="GPCR_Rhodpsn"/>
</dbReference>
<evidence type="ECO:0000256" key="8">
    <source>
        <dbReference type="ARBA" id="ARBA00023224"/>
    </source>
</evidence>
<dbReference type="InterPro" id="IPR017452">
    <property type="entry name" value="GPCR_Rhodpsn_7TM"/>
</dbReference>
<comment type="subcellular location">
    <subcellularLocation>
        <location evidence="1">Cell membrane</location>
        <topology evidence="1">Multi-pass membrane protein</topology>
    </subcellularLocation>
</comment>
<feature type="transmembrane region" description="Helical" evidence="9">
    <location>
        <begin position="96"/>
        <end position="119"/>
    </location>
</feature>
<keyword evidence="5" id="KW-0297">G-protein coupled receptor</keyword>
<name>A0A914UZL0_9BILA</name>
<dbReference type="WBParaSite" id="PSAMB.scaffold13986size2046.g35795.t1">
    <property type="protein sequence ID" value="PSAMB.scaffold13986size2046.g35795.t1"/>
    <property type="gene ID" value="PSAMB.scaffold13986size2046.g35795"/>
</dbReference>
<evidence type="ECO:0000256" key="4">
    <source>
        <dbReference type="ARBA" id="ARBA00022989"/>
    </source>
</evidence>
<feature type="domain" description="G-protein coupled receptors family 1 profile" evidence="10">
    <location>
        <begin position="39"/>
        <end position="289"/>
    </location>
</feature>
<feature type="transmembrane region" description="Helical" evidence="9">
    <location>
        <begin position="237"/>
        <end position="261"/>
    </location>
</feature>
<dbReference type="Proteomes" id="UP000887566">
    <property type="component" value="Unplaced"/>
</dbReference>
<organism evidence="11 12">
    <name type="scientific">Plectus sambesii</name>
    <dbReference type="NCBI Taxonomy" id="2011161"/>
    <lineage>
        <taxon>Eukaryota</taxon>
        <taxon>Metazoa</taxon>
        <taxon>Ecdysozoa</taxon>
        <taxon>Nematoda</taxon>
        <taxon>Chromadorea</taxon>
        <taxon>Plectida</taxon>
        <taxon>Plectina</taxon>
        <taxon>Plectoidea</taxon>
        <taxon>Plectidae</taxon>
        <taxon>Plectus</taxon>
    </lineage>
</organism>
<evidence type="ECO:0000256" key="6">
    <source>
        <dbReference type="ARBA" id="ARBA00023136"/>
    </source>
</evidence>
<keyword evidence="7" id="KW-0675">Receptor</keyword>
<evidence type="ECO:0000256" key="5">
    <source>
        <dbReference type="ARBA" id="ARBA00023040"/>
    </source>
</evidence>
<evidence type="ECO:0000256" key="2">
    <source>
        <dbReference type="ARBA" id="ARBA00022475"/>
    </source>
</evidence>
<keyword evidence="3 9" id="KW-0812">Transmembrane</keyword>
<sequence length="337" mass="37967">MTETVEKALNFSTTSDPDPTSARALGIWFTVIAIIGIPMNLYLVVGSLITKSVRSNPANYFLINLALADTVSLLSCAFHLYYGLFFDELICKICGIGLYMSGFASVMLPPFIAISRYVVIVDQRSSRLVLILKPLFCKVGIIAMNSIVWLYQLGYTIPLLILDKFGLDPIGVCGITKMPSVFAVYYFILVPSSLLALLVCYRKLECMVRRMSSQCQMANVTICAPNRMQDTKNLLKLLKWIALLPLVFALLPTIIEIGLRWNDQFVSIRTGRAVVALFPLSHLVNPFLTVRFSRTFRVLLHRAVVKSSFTNRFFLWLFHYKSGENSDYNPNVEMANV</sequence>
<evidence type="ECO:0000256" key="3">
    <source>
        <dbReference type="ARBA" id="ARBA00022692"/>
    </source>
</evidence>
<evidence type="ECO:0000256" key="9">
    <source>
        <dbReference type="SAM" id="Phobius"/>
    </source>
</evidence>
<accession>A0A914UZL0</accession>
<evidence type="ECO:0000256" key="1">
    <source>
        <dbReference type="ARBA" id="ARBA00004651"/>
    </source>
</evidence>
<dbReference type="SUPFAM" id="SSF81321">
    <property type="entry name" value="Family A G protein-coupled receptor-like"/>
    <property type="match status" value="1"/>
</dbReference>
<keyword evidence="4 9" id="KW-1133">Transmembrane helix</keyword>
<evidence type="ECO:0000313" key="11">
    <source>
        <dbReference type="Proteomes" id="UP000887566"/>
    </source>
</evidence>
<keyword evidence="6 9" id="KW-0472">Membrane</keyword>
<keyword evidence="8" id="KW-0807">Transducer</keyword>
<dbReference type="PROSITE" id="PS50262">
    <property type="entry name" value="G_PROTEIN_RECEP_F1_2"/>
    <property type="match status" value="1"/>
</dbReference>
<dbReference type="Gene3D" id="1.20.1070.10">
    <property type="entry name" value="Rhodopsin 7-helix transmembrane proteins"/>
    <property type="match status" value="1"/>
</dbReference>